<keyword evidence="2" id="KW-1185">Reference proteome</keyword>
<gene>
    <name evidence="1" type="ORF">BLA24_16300</name>
</gene>
<proteinExistence type="predicted"/>
<dbReference type="RefSeq" id="WP_099199668.1">
    <property type="nucleotide sequence ID" value="NZ_NHZO01000147.1"/>
</dbReference>
<reference evidence="1 2" key="1">
    <citation type="journal article" date="2017" name="Biochemistry">
        <title>Identification of the Biosynthetic Pathway for the Antibiotic Bicyclomycin.</title>
        <authorList>
            <person name="Patteson J."/>
            <person name="Cai W."/>
            <person name="Johnson R.A."/>
            <person name="Santa Maria K."/>
            <person name="Li B."/>
        </authorList>
    </citation>
    <scope>NUCLEOTIDE SEQUENCE [LARGE SCALE GENOMIC DNA]</scope>
    <source>
        <strain evidence="1 2">ATCC 21532</strain>
    </source>
</reference>
<accession>A0A2G1XJC1</accession>
<organism evidence="1 2">
    <name type="scientific">Streptomyces cinnamoneus</name>
    <name type="common">Streptoverticillium cinnamoneum</name>
    <dbReference type="NCBI Taxonomy" id="53446"/>
    <lineage>
        <taxon>Bacteria</taxon>
        <taxon>Bacillati</taxon>
        <taxon>Actinomycetota</taxon>
        <taxon>Actinomycetes</taxon>
        <taxon>Kitasatosporales</taxon>
        <taxon>Streptomycetaceae</taxon>
        <taxon>Streptomyces</taxon>
        <taxon>Streptomyces cinnamoneus group</taxon>
    </lineage>
</organism>
<evidence type="ECO:0000313" key="2">
    <source>
        <dbReference type="Proteomes" id="UP000222531"/>
    </source>
</evidence>
<name>A0A2G1XJC1_STRCJ</name>
<protein>
    <submittedName>
        <fullName evidence="1">Uncharacterized protein</fullName>
    </submittedName>
</protein>
<dbReference type="AlphaFoldDB" id="A0A2G1XJC1"/>
<dbReference type="Proteomes" id="UP000222531">
    <property type="component" value="Unassembled WGS sequence"/>
</dbReference>
<dbReference type="EMBL" id="NHZO01000147">
    <property type="protein sequence ID" value="PHQ51300.1"/>
    <property type="molecule type" value="Genomic_DNA"/>
</dbReference>
<evidence type="ECO:0000313" key="1">
    <source>
        <dbReference type="EMBL" id="PHQ51300.1"/>
    </source>
</evidence>
<dbReference type="OrthoDB" id="4548731at2"/>
<comment type="caution">
    <text evidence="1">The sequence shown here is derived from an EMBL/GenBank/DDBJ whole genome shotgun (WGS) entry which is preliminary data.</text>
</comment>
<sequence>MREDESGFEVSQQQGGWVVRMWWPTGPVTGGPQRITVEAADDASARDVVRGISTTVLRRLDIAAAMNAAKMAPEAQRTLEDVTRKLDESGEAAGALLADEGVSERYLAMLAATYKGMADTGAPAPVPWLARLIDRRPETIKDHLKKARRDGYLSTLAGKAGGDLTEKAKAVLDSMASAAS</sequence>